<keyword evidence="3" id="KW-1185">Reference proteome</keyword>
<protein>
    <submittedName>
        <fullName evidence="2">Uncharacterized protein</fullName>
    </submittedName>
</protein>
<sequence>MGHEKPQYLESANPLRTIAPLQVILTSVPKSAVISACVPRLSAPPPPCWLAGWLAGPFTANQAMKIILQLHPSSAAIRDPVRPPPPPPPPPPPLKAITSLASQHDSPGPILRLSL</sequence>
<evidence type="ECO:0000256" key="1">
    <source>
        <dbReference type="SAM" id="MobiDB-lite"/>
    </source>
</evidence>
<proteinExistence type="predicted"/>
<gene>
    <name evidence="2" type="ORF">ACRE_090800</name>
</gene>
<comment type="caution">
    <text evidence="2">The sequence shown here is derived from an EMBL/GenBank/DDBJ whole genome shotgun (WGS) entry which is preliminary data.</text>
</comment>
<evidence type="ECO:0000313" key="2">
    <source>
        <dbReference type="EMBL" id="KFH40262.1"/>
    </source>
</evidence>
<accession>A0A086ST30</accession>
<name>A0A086ST30_HAPC1</name>
<dbReference type="EMBL" id="JPKY01000273">
    <property type="protein sequence ID" value="KFH40262.1"/>
    <property type="molecule type" value="Genomic_DNA"/>
</dbReference>
<feature type="region of interest" description="Disordered" evidence="1">
    <location>
        <begin position="76"/>
        <end position="115"/>
    </location>
</feature>
<organism evidence="2 3">
    <name type="scientific">Hapsidospora chrysogenum (strain ATCC 11550 / CBS 779.69 / DSM 880 / IAM 14645 / JCM 23072 / IMI 49137)</name>
    <name type="common">Acremonium chrysogenum</name>
    <dbReference type="NCBI Taxonomy" id="857340"/>
    <lineage>
        <taxon>Eukaryota</taxon>
        <taxon>Fungi</taxon>
        <taxon>Dikarya</taxon>
        <taxon>Ascomycota</taxon>
        <taxon>Pezizomycotina</taxon>
        <taxon>Sordariomycetes</taxon>
        <taxon>Hypocreomycetidae</taxon>
        <taxon>Hypocreales</taxon>
        <taxon>Bionectriaceae</taxon>
        <taxon>Hapsidospora</taxon>
    </lineage>
</organism>
<reference evidence="3" key="1">
    <citation type="journal article" date="2014" name="Genome Announc.">
        <title>Genome sequence and annotation of Acremonium chrysogenum, producer of the beta-lactam antibiotic cephalosporin C.</title>
        <authorList>
            <person name="Terfehr D."/>
            <person name="Dahlmann T.A."/>
            <person name="Specht T."/>
            <person name="Zadra I."/>
            <person name="Kuernsteiner H."/>
            <person name="Kueck U."/>
        </authorList>
    </citation>
    <scope>NUCLEOTIDE SEQUENCE [LARGE SCALE GENOMIC DNA]</scope>
    <source>
        <strain evidence="3">ATCC 11550 / CBS 779.69 / DSM 880 / IAM 14645 / JCM 23072 / IMI 49137</strain>
    </source>
</reference>
<evidence type="ECO:0000313" key="3">
    <source>
        <dbReference type="Proteomes" id="UP000029964"/>
    </source>
</evidence>
<dbReference type="HOGENOM" id="CLU_2108295_0_0_1"/>
<dbReference type="Proteomes" id="UP000029964">
    <property type="component" value="Unassembled WGS sequence"/>
</dbReference>
<dbReference type="AlphaFoldDB" id="A0A086ST30"/>
<feature type="compositionally biased region" description="Pro residues" evidence="1">
    <location>
        <begin position="82"/>
        <end position="94"/>
    </location>
</feature>